<organism evidence="1 2">
    <name type="scientific">Chromobacterium amazonense</name>
    <dbReference type="NCBI Taxonomy" id="1382803"/>
    <lineage>
        <taxon>Bacteria</taxon>
        <taxon>Pseudomonadati</taxon>
        <taxon>Pseudomonadota</taxon>
        <taxon>Betaproteobacteria</taxon>
        <taxon>Neisseriales</taxon>
        <taxon>Chromobacteriaceae</taxon>
        <taxon>Chromobacterium</taxon>
    </lineage>
</organism>
<reference evidence="1 2" key="1">
    <citation type="submission" date="2023-12" db="EMBL/GenBank/DDBJ databases">
        <title>Evaluation and characterization of a potential secondary metabolite violacein from indigenous Chromobacterium amazonense SAM215.</title>
        <authorList>
            <person name="Tarafdar M.R."/>
            <person name="Abedin S.M."/>
            <person name="Atiqua A."/>
            <person name="Saha A."/>
            <person name="Khan S.N."/>
        </authorList>
    </citation>
    <scope>NUCLEOTIDE SEQUENCE [LARGE SCALE GENOMIC DNA]</scope>
    <source>
        <strain evidence="1 2">SAM215</strain>
    </source>
</reference>
<evidence type="ECO:0000313" key="2">
    <source>
        <dbReference type="Proteomes" id="UP001224516"/>
    </source>
</evidence>
<sequence length="87" mass="9619">MSTHIRFGGKIISLQLLWQIERLLHNSVPEPASIAAKQAVQRAVSLCARLSKELLSRGEEGGASIYLTDQEWETLGTAMELICLSPR</sequence>
<keyword evidence="2" id="KW-1185">Reference proteome</keyword>
<proteinExistence type="predicted"/>
<gene>
    <name evidence="1" type="ORF">QCL97_010090</name>
</gene>
<dbReference type="Proteomes" id="UP001224516">
    <property type="component" value="Unassembled WGS sequence"/>
</dbReference>
<comment type="caution">
    <text evidence="1">The sequence shown here is derived from an EMBL/GenBank/DDBJ whole genome shotgun (WGS) entry which is preliminary data.</text>
</comment>
<protein>
    <submittedName>
        <fullName evidence="1">Uncharacterized protein</fullName>
    </submittedName>
</protein>
<accession>A0ABU8V1N9</accession>
<dbReference type="EMBL" id="JAVFJF020000017">
    <property type="protein sequence ID" value="MEJ8675073.1"/>
    <property type="molecule type" value="Genomic_DNA"/>
</dbReference>
<evidence type="ECO:0000313" key="1">
    <source>
        <dbReference type="EMBL" id="MEJ8675073.1"/>
    </source>
</evidence>
<name>A0ABU8V1N9_9NEIS</name>
<dbReference type="RefSeq" id="WP_261174102.1">
    <property type="nucleotide sequence ID" value="NZ_JAFCYX010000001.1"/>
</dbReference>